<feature type="compositionally biased region" description="Basic and acidic residues" evidence="5">
    <location>
        <begin position="114"/>
        <end position="126"/>
    </location>
</feature>
<feature type="compositionally biased region" description="Acidic residues" evidence="5">
    <location>
        <begin position="622"/>
        <end position="633"/>
    </location>
</feature>
<keyword evidence="2 4" id="KW-0862">Zinc</keyword>
<evidence type="ECO:0000256" key="4">
    <source>
        <dbReference type="PROSITE-ProRule" id="PRU00125"/>
    </source>
</evidence>
<feature type="compositionally biased region" description="Basic and acidic residues" evidence="5">
    <location>
        <begin position="148"/>
        <end position="168"/>
    </location>
</feature>
<feature type="region of interest" description="Disordered" evidence="5">
    <location>
        <begin position="37"/>
        <end position="133"/>
    </location>
</feature>
<feature type="compositionally biased region" description="Basic and acidic residues" evidence="5">
    <location>
        <begin position="540"/>
        <end position="578"/>
    </location>
</feature>
<dbReference type="Pfam" id="PF00412">
    <property type="entry name" value="LIM"/>
    <property type="match status" value="1"/>
</dbReference>
<feature type="region of interest" description="Disordered" evidence="5">
    <location>
        <begin position="444"/>
        <end position="730"/>
    </location>
</feature>
<evidence type="ECO:0000256" key="5">
    <source>
        <dbReference type="SAM" id="MobiDB-lite"/>
    </source>
</evidence>
<accession>A0A8T2PQ66</accession>
<dbReference type="SUPFAM" id="SSF57716">
    <property type="entry name" value="Glucocorticoid receptor-like (DNA-binding domain)"/>
    <property type="match status" value="2"/>
</dbReference>
<dbReference type="Proteomes" id="UP000824540">
    <property type="component" value="Unassembled WGS sequence"/>
</dbReference>
<feature type="domain" description="LIM zinc-binding" evidence="6">
    <location>
        <begin position="300"/>
        <end position="360"/>
    </location>
</feature>
<proteinExistence type="predicted"/>
<dbReference type="Gene3D" id="2.10.110.10">
    <property type="entry name" value="Cysteine Rich Protein"/>
    <property type="match status" value="1"/>
</dbReference>
<dbReference type="FunFam" id="2.10.110.10:FF:000002">
    <property type="entry name" value="LIM domain and actin-binding 1"/>
    <property type="match status" value="1"/>
</dbReference>
<keyword evidence="1 4" id="KW-0479">Metal-binding</keyword>
<feature type="compositionally biased region" description="Low complexity" evidence="5">
    <location>
        <begin position="391"/>
        <end position="416"/>
    </location>
</feature>
<feature type="region of interest" description="Disordered" evidence="5">
    <location>
        <begin position="379"/>
        <end position="426"/>
    </location>
</feature>
<evidence type="ECO:0000256" key="3">
    <source>
        <dbReference type="ARBA" id="ARBA00023038"/>
    </source>
</evidence>
<feature type="compositionally biased region" description="Basic and acidic residues" evidence="5">
    <location>
        <begin position="505"/>
        <end position="525"/>
    </location>
</feature>
<evidence type="ECO:0000259" key="6">
    <source>
        <dbReference type="PROSITE" id="PS50023"/>
    </source>
</evidence>
<dbReference type="EMBL" id="JAFBMS010000004">
    <property type="protein sequence ID" value="KAG9353479.1"/>
    <property type="molecule type" value="Genomic_DNA"/>
</dbReference>
<dbReference type="PROSITE" id="PS00478">
    <property type="entry name" value="LIM_DOMAIN_1"/>
    <property type="match status" value="1"/>
</dbReference>
<dbReference type="OrthoDB" id="6129702at2759"/>
<comment type="caution">
    <text evidence="7">The sequence shown here is derived from an EMBL/GenBank/DDBJ whole genome shotgun (WGS) entry which is preliminary data.</text>
</comment>
<keyword evidence="8" id="KW-1185">Reference proteome</keyword>
<evidence type="ECO:0000313" key="8">
    <source>
        <dbReference type="Proteomes" id="UP000824540"/>
    </source>
</evidence>
<feature type="compositionally biased region" description="Acidic residues" evidence="5">
    <location>
        <begin position="695"/>
        <end position="708"/>
    </location>
</feature>
<feature type="compositionally biased region" description="Acidic residues" evidence="5">
    <location>
        <begin position="719"/>
        <end position="730"/>
    </location>
</feature>
<dbReference type="AlphaFoldDB" id="A0A8T2PQ66"/>
<feature type="compositionally biased region" description="Polar residues" evidence="5">
    <location>
        <begin position="599"/>
        <end position="611"/>
    </location>
</feature>
<feature type="compositionally biased region" description="Low complexity" evidence="5">
    <location>
        <begin position="636"/>
        <end position="649"/>
    </location>
</feature>
<dbReference type="InterPro" id="IPR028740">
    <property type="entry name" value="EPLIN_Lim_dom"/>
</dbReference>
<gene>
    <name evidence="7" type="ORF">JZ751_018081</name>
</gene>
<organism evidence="7 8">
    <name type="scientific">Albula glossodonta</name>
    <name type="common">roundjaw bonefish</name>
    <dbReference type="NCBI Taxonomy" id="121402"/>
    <lineage>
        <taxon>Eukaryota</taxon>
        <taxon>Metazoa</taxon>
        <taxon>Chordata</taxon>
        <taxon>Craniata</taxon>
        <taxon>Vertebrata</taxon>
        <taxon>Euteleostomi</taxon>
        <taxon>Actinopterygii</taxon>
        <taxon>Neopterygii</taxon>
        <taxon>Teleostei</taxon>
        <taxon>Albuliformes</taxon>
        <taxon>Albulidae</taxon>
        <taxon>Albula</taxon>
    </lineage>
</organism>
<protein>
    <recommendedName>
        <fullName evidence="6">LIM zinc-binding domain-containing protein</fullName>
    </recommendedName>
</protein>
<feature type="region of interest" description="Disordered" evidence="5">
    <location>
        <begin position="147"/>
        <end position="292"/>
    </location>
</feature>
<reference evidence="7" key="1">
    <citation type="thesis" date="2021" institute="BYU ScholarsArchive" country="Provo, UT, USA">
        <title>Applications of and Algorithms for Genome Assembly and Genomic Analyses with an Emphasis on Marine Teleosts.</title>
        <authorList>
            <person name="Pickett B.D."/>
        </authorList>
    </citation>
    <scope>NUCLEOTIDE SEQUENCE</scope>
    <source>
        <strain evidence="7">HI-2016</strain>
    </source>
</reference>
<feature type="compositionally biased region" description="Pro residues" evidence="5">
    <location>
        <begin position="56"/>
        <end position="69"/>
    </location>
</feature>
<sequence>MIHRAADFHFKRRKRDLLKTGDLDSLPHSLRSGNLSVLKKRWEQPLSPTKPVAQPTAPPRARPAPPPAPKSILKPAPSPSVDPPLSAKSPGTPGNSGQFTFPAEDPEGPVPMERTQRKSAGAEEGAKVATVPVSPLEKPAVPLNSLKRMFEKGEAAQNKVSREPERIRGNSTSEDTERKDRGVLDGLTSDRKRETTSVRDRLAKYQAAVTKKDPLPPAQNAEQREVERSAPSGHQKENTPPASTGMNAAPESSVRKGSTPDINGAGMELASPNTGTASPLAPKESSQPKAAKKFGLPVRETCVACLKTVYPLERLVANQQTFHRTCFRCCHCNSKLSLGNYASLYGNVYCKPHFSQLFKAKGNYDEGFGHRPHKELWSARAEGEEEDRAGDSPAATTPTATVSPASTAPVAAASPTQAKPQNSMVEDSPIAKVNVLAAGLETRAQSSAVGEKPVETRRLRIAWPPPADAERGSGTSGSGLDGSPLRPFRAKWPPEGDTSAPASHSSERSELKNLRRSASLKERSRPFSVAACPVPVPNPREPRRPIRGLPERRGSLEEIRPTPRPRLKEPEPQRKETVTPEDSTVNGETAIEEKDKDSNSQQEEANAVTTTEESKEEAGQEKDEEEKQEEEKAEQEPVAEPSSEPSSSPKCQDTPPDVPSSPKCEDTPPEVPDVPSSPEQQSKHNRTSQDVGFWDGEEAEDEGGELTVEEQIKRNRYYEEEEDEEEEQEG</sequence>
<feature type="compositionally biased region" description="Basic and acidic residues" evidence="5">
    <location>
        <begin position="612"/>
        <end position="621"/>
    </location>
</feature>
<evidence type="ECO:0000256" key="1">
    <source>
        <dbReference type="ARBA" id="ARBA00022723"/>
    </source>
</evidence>
<feature type="compositionally biased region" description="Basic and acidic residues" evidence="5">
    <location>
        <begin position="175"/>
        <end position="203"/>
    </location>
</feature>
<dbReference type="GO" id="GO:0046872">
    <property type="term" value="F:metal ion binding"/>
    <property type="evidence" value="ECO:0007669"/>
    <property type="project" value="UniProtKB-KW"/>
</dbReference>
<dbReference type="SMART" id="SM00132">
    <property type="entry name" value="LIM"/>
    <property type="match status" value="1"/>
</dbReference>
<dbReference type="PANTHER" id="PTHR24206">
    <property type="entry name" value="OS06G0237300 PROTEIN"/>
    <property type="match status" value="1"/>
</dbReference>
<dbReference type="CDD" id="cd09485">
    <property type="entry name" value="LIM_Eplin_alpha_beta"/>
    <property type="match status" value="1"/>
</dbReference>
<name>A0A8T2PQ66_9TELE</name>
<keyword evidence="3 4" id="KW-0440">LIM domain</keyword>
<evidence type="ECO:0000313" key="7">
    <source>
        <dbReference type="EMBL" id="KAG9353479.1"/>
    </source>
</evidence>
<dbReference type="InterPro" id="IPR001781">
    <property type="entry name" value="Znf_LIM"/>
</dbReference>
<dbReference type="PROSITE" id="PS50023">
    <property type="entry name" value="LIM_DOMAIN_2"/>
    <property type="match status" value="1"/>
</dbReference>
<evidence type="ECO:0000256" key="2">
    <source>
        <dbReference type="ARBA" id="ARBA00022833"/>
    </source>
</evidence>